<keyword evidence="5" id="KW-1185">Reference proteome</keyword>
<dbReference type="AlphaFoldDB" id="A0A9X1X5B0"/>
<dbReference type="GO" id="GO:0015562">
    <property type="term" value="F:efflux transmembrane transporter activity"/>
    <property type="evidence" value="ECO:0007669"/>
    <property type="project" value="InterPro"/>
</dbReference>
<feature type="chain" id="PRO_5040863259" evidence="3">
    <location>
        <begin position="22"/>
        <end position="424"/>
    </location>
</feature>
<protein>
    <submittedName>
        <fullName evidence="4">TolC family protein</fullName>
    </submittedName>
</protein>
<feature type="signal peptide" evidence="3">
    <location>
        <begin position="1"/>
        <end position="21"/>
    </location>
</feature>
<organism evidence="4 5">
    <name type="scientific">Mucilaginibacter straminoryzae</name>
    <dbReference type="NCBI Taxonomy" id="2932774"/>
    <lineage>
        <taxon>Bacteria</taxon>
        <taxon>Pseudomonadati</taxon>
        <taxon>Bacteroidota</taxon>
        <taxon>Sphingobacteriia</taxon>
        <taxon>Sphingobacteriales</taxon>
        <taxon>Sphingobacteriaceae</taxon>
        <taxon>Mucilaginibacter</taxon>
    </lineage>
</organism>
<name>A0A9X1X5B0_9SPHI</name>
<dbReference type="EMBL" id="JALJEJ010000004">
    <property type="protein sequence ID" value="MCJ8210340.1"/>
    <property type="molecule type" value="Genomic_DNA"/>
</dbReference>
<comment type="caution">
    <text evidence="4">The sequence shown here is derived from an EMBL/GenBank/DDBJ whole genome shotgun (WGS) entry which is preliminary data.</text>
</comment>
<dbReference type="PROSITE" id="PS51257">
    <property type="entry name" value="PROKAR_LIPOPROTEIN"/>
    <property type="match status" value="1"/>
</dbReference>
<accession>A0A9X1X5B0</accession>
<gene>
    <name evidence="4" type="ORF">MUY27_11530</name>
</gene>
<dbReference type="Gene3D" id="1.20.1600.10">
    <property type="entry name" value="Outer membrane efflux proteins (OEP)"/>
    <property type="match status" value="1"/>
</dbReference>
<dbReference type="InterPro" id="IPR010131">
    <property type="entry name" value="MdtP/NodT-like"/>
</dbReference>
<sequence>MHRKFVRVLFPIQLWCIVAGACVKAQGLSNDTLSIGIKEAETQFLTKNLTLLAQHYNIDNASAQVITARLFPNPDFNFENGIYNNTHNAYRNQSAGLSQLFTTAGKRNKNIQLANLGVEQAKYQFFDLLRTLRFTLRNDFYNIYFQQQSAKVYNEEIDALTKTVTAYREQYSKGNISQKELLRVQSQLYALRNEYNGLQQGIDTLQSEFKMLIRAAPGVTVVPRLDWKEAINQSVAAVPYASYLDSAYTNRNDLKYARSVVDYNNLNLQLQKAIAKPDVSFSLSYDKFGSFNQNYLGGGVEFNLPFFNRNQGNIKQAQIAIEQGKLGLQNQQDQIANDLFTGYKSALRAEQLYKDLDPSFNQDFGHLVHEVLKNYQRKNISLLEFLDFYEAYKNNVLQFNGLLFNRLSSLEQINYITASSFFNR</sequence>
<dbReference type="PANTHER" id="PTHR30203:SF23">
    <property type="entry name" value="OUTER MEMBRANE EFFLUX PROTEIN"/>
    <property type="match status" value="1"/>
</dbReference>
<proteinExistence type="inferred from homology"/>
<evidence type="ECO:0000313" key="5">
    <source>
        <dbReference type="Proteomes" id="UP001139450"/>
    </source>
</evidence>
<keyword evidence="2" id="KW-0175">Coiled coil</keyword>
<keyword evidence="3" id="KW-0732">Signal</keyword>
<evidence type="ECO:0000256" key="3">
    <source>
        <dbReference type="SAM" id="SignalP"/>
    </source>
</evidence>
<dbReference type="Proteomes" id="UP001139450">
    <property type="component" value="Unassembled WGS sequence"/>
</dbReference>
<dbReference type="InterPro" id="IPR003423">
    <property type="entry name" value="OMP_efflux"/>
</dbReference>
<comment type="similarity">
    <text evidence="1">Belongs to the outer membrane factor (OMF) (TC 1.B.17) family.</text>
</comment>
<dbReference type="RefSeq" id="WP_245130176.1">
    <property type="nucleotide sequence ID" value="NZ_JALJEJ010000004.1"/>
</dbReference>
<dbReference type="SUPFAM" id="SSF56954">
    <property type="entry name" value="Outer membrane efflux proteins (OEP)"/>
    <property type="match status" value="1"/>
</dbReference>
<evidence type="ECO:0000256" key="2">
    <source>
        <dbReference type="SAM" id="Coils"/>
    </source>
</evidence>
<dbReference type="Pfam" id="PF02321">
    <property type="entry name" value="OEP"/>
    <property type="match status" value="1"/>
</dbReference>
<evidence type="ECO:0000256" key="1">
    <source>
        <dbReference type="ARBA" id="ARBA00007613"/>
    </source>
</evidence>
<dbReference type="PANTHER" id="PTHR30203">
    <property type="entry name" value="OUTER MEMBRANE CATION EFFLUX PROTEIN"/>
    <property type="match status" value="1"/>
</dbReference>
<evidence type="ECO:0000313" key="4">
    <source>
        <dbReference type="EMBL" id="MCJ8210340.1"/>
    </source>
</evidence>
<feature type="coiled-coil region" evidence="2">
    <location>
        <begin position="150"/>
        <end position="208"/>
    </location>
</feature>
<reference evidence="4" key="1">
    <citation type="submission" date="2022-04" db="EMBL/GenBank/DDBJ databases">
        <title>Mucilaginibacter sp. RS28 isolated from freshwater.</title>
        <authorList>
            <person name="Ko S.-R."/>
        </authorList>
    </citation>
    <scope>NUCLEOTIDE SEQUENCE</scope>
    <source>
        <strain evidence="4">RS28</strain>
    </source>
</reference>